<sequence length="328" mass="37172">MRSTSYKSATVSAKNNIIFGPVNSRRFGMSLGIDLSPSAKQCNFDCLYCELAPSAAVKEQTFVVSVDEIITQLRKHLHDKIDVITLTANGEPTLYPHLDRLIDAINKIKKDTQTLILTNSATLVNEKVFSSLLKLDQVKLSLDAVSHDIFKKIDRPHPSIKIENVVQKVIDFSQKYRGKLFIEILFVHGINDTQEEIQKLNEVLHKIKCQRVDIGTIDRPPAYPVTGISYKELHTIALMFDADLPIHIASRLHAEPNNSRYTKEEVLNTLDKRPLTPEDIALLFDEKSRENLNNLLTCNAVTVKKVGNLEFYVPTDNLKRKRHHSNGH</sequence>
<evidence type="ECO:0000256" key="2">
    <source>
        <dbReference type="ARBA" id="ARBA00022485"/>
    </source>
</evidence>
<keyword evidence="9" id="KW-1185">Reference proteome</keyword>
<dbReference type="InterPro" id="IPR058240">
    <property type="entry name" value="rSAM_sf"/>
</dbReference>
<proteinExistence type="predicted"/>
<dbReference type="Proteomes" id="UP000593719">
    <property type="component" value="Chromosome"/>
</dbReference>
<dbReference type="SFLD" id="SFLDG01067">
    <property type="entry name" value="SPASM/twitch_domain_containing"/>
    <property type="match status" value="1"/>
</dbReference>
<dbReference type="GO" id="GO:0046872">
    <property type="term" value="F:metal ion binding"/>
    <property type="evidence" value="ECO:0007669"/>
    <property type="project" value="UniProtKB-KW"/>
</dbReference>
<keyword evidence="4" id="KW-0479">Metal-binding</keyword>
<evidence type="ECO:0000313" key="9">
    <source>
        <dbReference type="Proteomes" id="UP000593719"/>
    </source>
</evidence>
<dbReference type="InterPro" id="IPR007197">
    <property type="entry name" value="rSAM"/>
</dbReference>
<evidence type="ECO:0000256" key="5">
    <source>
        <dbReference type="ARBA" id="ARBA00023004"/>
    </source>
</evidence>
<dbReference type="PANTHER" id="PTHR43787:SF11">
    <property type="entry name" value="UPF0026 PROTEIN SLR1464"/>
    <property type="match status" value="1"/>
</dbReference>
<organism evidence="8 9">
    <name type="scientific">Sulfurimonas sediminis</name>
    <dbReference type="NCBI Taxonomy" id="2590020"/>
    <lineage>
        <taxon>Bacteria</taxon>
        <taxon>Pseudomonadati</taxon>
        <taxon>Campylobacterota</taxon>
        <taxon>Epsilonproteobacteria</taxon>
        <taxon>Campylobacterales</taxon>
        <taxon>Sulfurimonadaceae</taxon>
        <taxon>Sulfurimonas</taxon>
    </lineage>
</organism>
<dbReference type="SFLD" id="SFLDS00029">
    <property type="entry name" value="Radical_SAM"/>
    <property type="match status" value="1"/>
</dbReference>
<evidence type="ECO:0000259" key="7">
    <source>
        <dbReference type="PROSITE" id="PS51918"/>
    </source>
</evidence>
<dbReference type="KEGG" id="ssei:FJR45_03700"/>
<evidence type="ECO:0000256" key="4">
    <source>
        <dbReference type="ARBA" id="ARBA00022723"/>
    </source>
</evidence>
<comment type="cofactor">
    <cofactor evidence="1">
        <name>[4Fe-4S] cluster</name>
        <dbReference type="ChEBI" id="CHEBI:49883"/>
    </cofactor>
</comment>
<name>A0A7M1B7F3_9BACT</name>
<evidence type="ECO:0000256" key="6">
    <source>
        <dbReference type="ARBA" id="ARBA00023014"/>
    </source>
</evidence>
<dbReference type="GO" id="GO:0003824">
    <property type="term" value="F:catalytic activity"/>
    <property type="evidence" value="ECO:0007669"/>
    <property type="project" value="InterPro"/>
</dbReference>
<dbReference type="PANTHER" id="PTHR43787">
    <property type="entry name" value="FEMO COFACTOR BIOSYNTHESIS PROTEIN NIFB-RELATED"/>
    <property type="match status" value="1"/>
</dbReference>
<keyword evidence="3" id="KW-0949">S-adenosyl-L-methionine</keyword>
<dbReference type="InterPro" id="IPR040084">
    <property type="entry name" value="GTPase_Obg"/>
</dbReference>
<accession>A0A7M1B7F3</accession>
<dbReference type="InterPro" id="IPR013785">
    <property type="entry name" value="Aldolase_TIM"/>
</dbReference>
<reference evidence="8 9" key="1">
    <citation type="submission" date="2019-06" db="EMBL/GenBank/DDBJ databases">
        <title>Sulfurimonas gotlandica sp. nov., a chemoautotrophic and psychrotolerant epsilonproteobacterium isolated from a pelagic redoxcline, and an emended description of the genus Sulfurimonas.</title>
        <authorList>
            <person name="Wang S."/>
            <person name="Jiang L."/>
            <person name="Shao Z."/>
        </authorList>
    </citation>
    <scope>NUCLEOTIDE SEQUENCE [LARGE SCALE GENOMIC DNA]</scope>
    <source>
        <strain evidence="8 9">S2-6</strain>
    </source>
</reference>
<evidence type="ECO:0000313" key="8">
    <source>
        <dbReference type="EMBL" id="QOP44698.1"/>
    </source>
</evidence>
<gene>
    <name evidence="8" type="ORF">FJR45_03700</name>
</gene>
<dbReference type="EMBL" id="CP041235">
    <property type="protein sequence ID" value="QOP44698.1"/>
    <property type="molecule type" value="Genomic_DNA"/>
</dbReference>
<dbReference type="CDD" id="cd01335">
    <property type="entry name" value="Radical_SAM"/>
    <property type="match status" value="1"/>
</dbReference>
<dbReference type="SUPFAM" id="SSF102114">
    <property type="entry name" value="Radical SAM enzymes"/>
    <property type="match status" value="1"/>
</dbReference>
<protein>
    <submittedName>
        <fullName evidence="8">Radical SAM protein</fullName>
    </submittedName>
</protein>
<keyword evidence="5" id="KW-0408">Iron</keyword>
<dbReference type="PROSITE" id="PS51918">
    <property type="entry name" value="RADICAL_SAM"/>
    <property type="match status" value="1"/>
</dbReference>
<dbReference type="SFLD" id="SFLDG01083">
    <property type="entry name" value="Uncharacterised_Radical_SAM_Su"/>
    <property type="match status" value="1"/>
</dbReference>
<dbReference type="AlphaFoldDB" id="A0A7M1B7F3"/>
<evidence type="ECO:0000256" key="1">
    <source>
        <dbReference type="ARBA" id="ARBA00001966"/>
    </source>
</evidence>
<dbReference type="Pfam" id="PF04055">
    <property type="entry name" value="Radical_SAM"/>
    <property type="match status" value="1"/>
</dbReference>
<evidence type="ECO:0000256" key="3">
    <source>
        <dbReference type="ARBA" id="ARBA00022691"/>
    </source>
</evidence>
<keyword evidence="2" id="KW-0004">4Fe-4S</keyword>
<feature type="domain" description="Radical SAM core" evidence="7">
    <location>
        <begin position="27"/>
        <end position="255"/>
    </location>
</feature>
<dbReference type="Gene3D" id="3.20.20.70">
    <property type="entry name" value="Aldolase class I"/>
    <property type="match status" value="1"/>
</dbReference>
<dbReference type="GO" id="GO:0051539">
    <property type="term" value="F:4 iron, 4 sulfur cluster binding"/>
    <property type="evidence" value="ECO:0007669"/>
    <property type="project" value="UniProtKB-KW"/>
</dbReference>
<keyword evidence="6" id="KW-0411">Iron-sulfur</keyword>